<keyword evidence="3" id="KW-1185">Reference proteome</keyword>
<reference evidence="2 3" key="1">
    <citation type="submission" date="2018-08" db="EMBL/GenBank/DDBJ databases">
        <title>Draft genome of the lignicolous fungus Coniochaeta pulveracea.</title>
        <authorList>
            <person name="Borstlap C.J."/>
            <person name="De Witt R.N."/>
            <person name="Botha A."/>
            <person name="Volschenk H."/>
        </authorList>
    </citation>
    <scope>NUCLEOTIDE SEQUENCE [LARGE SCALE GENOMIC DNA]</scope>
    <source>
        <strain evidence="2 3">CAB683</strain>
    </source>
</reference>
<evidence type="ECO:0000256" key="1">
    <source>
        <dbReference type="SAM" id="MobiDB-lite"/>
    </source>
</evidence>
<dbReference type="EMBL" id="QVQW01000024">
    <property type="protein sequence ID" value="RKU45053.1"/>
    <property type="molecule type" value="Genomic_DNA"/>
</dbReference>
<feature type="compositionally biased region" description="Polar residues" evidence="1">
    <location>
        <begin position="144"/>
        <end position="155"/>
    </location>
</feature>
<gene>
    <name evidence="2" type="ORF">DL546_006738</name>
</gene>
<name>A0A420YAZ2_9PEZI</name>
<evidence type="ECO:0000313" key="2">
    <source>
        <dbReference type="EMBL" id="RKU45053.1"/>
    </source>
</evidence>
<sequence>MSLESKVSRSSRGRSSRRNFLAFEVTSSSLTRRRPVYAVNVVATWTKSQQLHASPTRSSSRLHYFTRATPRQARPGAFFTKVNFRPAKSRLGKCCSLKRLPVSAHVRVASSSAQRTTHSVRRAQSGRPWGLARIDNNEPECSPQFPSTPGRSKATTGWGYRRIVKKNLLFRRDTGQASGQGAVPFLEPPSREQFATATTA</sequence>
<evidence type="ECO:0000313" key="3">
    <source>
        <dbReference type="Proteomes" id="UP000275385"/>
    </source>
</evidence>
<proteinExistence type="predicted"/>
<protein>
    <submittedName>
        <fullName evidence="2">Uncharacterized protein</fullName>
    </submittedName>
</protein>
<comment type="caution">
    <text evidence="2">The sequence shown here is derived from an EMBL/GenBank/DDBJ whole genome shotgun (WGS) entry which is preliminary data.</text>
</comment>
<feature type="region of interest" description="Disordered" evidence="1">
    <location>
        <begin position="172"/>
        <end position="200"/>
    </location>
</feature>
<feature type="region of interest" description="Disordered" evidence="1">
    <location>
        <begin position="135"/>
        <end position="155"/>
    </location>
</feature>
<dbReference type="Proteomes" id="UP000275385">
    <property type="component" value="Unassembled WGS sequence"/>
</dbReference>
<accession>A0A420YAZ2</accession>
<organism evidence="2 3">
    <name type="scientific">Coniochaeta pulveracea</name>
    <dbReference type="NCBI Taxonomy" id="177199"/>
    <lineage>
        <taxon>Eukaryota</taxon>
        <taxon>Fungi</taxon>
        <taxon>Dikarya</taxon>
        <taxon>Ascomycota</taxon>
        <taxon>Pezizomycotina</taxon>
        <taxon>Sordariomycetes</taxon>
        <taxon>Sordariomycetidae</taxon>
        <taxon>Coniochaetales</taxon>
        <taxon>Coniochaetaceae</taxon>
        <taxon>Coniochaeta</taxon>
    </lineage>
</organism>
<dbReference type="AlphaFoldDB" id="A0A420YAZ2"/>